<name>A0AAV5IJB3_9ROSI</name>
<dbReference type="EMBL" id="BPVZ01000018">
    <property type="protein sequence ID" value="GKV02032.1"/>
    <property type="molecule type" value="Genomic_DNA"/>
</dbReference>
<feature type="compositionally biased region" description="Basic and acidic residues" evidence="1">
    <location>
        <begin position="87"/>
        <end position="96"/>
    </location>
</feature>
<dbReference type="PANTHER" id="PTHR33785">
    <property type="entry name" value="OS06G0550800 PROTEIN"/>
    <property type="match status" value="1"/>
</dbReference>
<evidence type="ECO:0000313" key="3">
    <source>
        <dbReference type="Proteomes" id="UP001054252"/>
    </source>
</evidence>
<evidence type="ECO:0000256" key="1">
    <source>
        <dbReference type="SAM" id="MobiDB-lite"/>
    </source>
</evidence>
<reference evidence="2 3" key="1">
    <citation type="journal article" date="2021" name="Commun. Biol.">
        <title>The genome of Shorea leprosula (Dipterocarpaceae) highlights the ecological relevance of drought in aseasonal tropical rainforests.</title>
        <authorList>
            <person name="Ng K.K.S."/>
            <person name="Kobayashi M.J."/>
            <person name="Fawcett J.A."/>
            <person name="Hatakeyama M."/>
            <person name="Paape T."/>
            <person name="Ng C.H."/>
            <person name="Ang C.C."/>
            <person name="Tnah L.H."/>
            <person name="Lee C.T."/>
            <person name="Nishiyama T."/>
            <person name="Sese J."/>
            <person name="O'Brien M.J."/>
            <person name="Copetti D."/>
            <person name="Mohd Noor M.I."/>
            <person name="Ong R.C."/>
            <person name="Putra M."/>
            <person name="Sireger I.Z."/>
            <person name="Indrioko S."/>
            <person name="Kosugi Y."/>
            <person name="Izuno A."/>
            <person name="Isagi Y."/>
            <person name="Lee S.L."/>
            <person name="Shimizu K.K."/>
        </authorList>
    </citation>
    <scope>NUCLEOTIDE SEQUENCE [LARGE SCALE GENOMIC DNA]</scope>
    <source>
        <strain evidence="2">214</strain>
    </source>
</reference>
<organism evidence="2 3">
    <name type="scientific">Rubroshorea leprosula</name>
    <dbReference type="NCBI Taxonomy" id="152421"/>
    <lineage>
        <taxon>Eukaryota</taxon>
        <taxon>Viridiplantae</taxon>
        <taxon>Streptophyta</taxon>
        <taxon>Embryophyta</taxon>
        <taxon>Tracheophyta</taxon>
        <taxon>Spermatophyta</taxon>
        <taxon>Magnoliopsida</taxon>
        <taxon>eudicotyledons</taxon>
        <taxon>Gunneridae</taxon>
        <taxon>Pentapetalae</taxon>
        <taxon>rosids</taxon>
        <taxon>malvids</taxon>
        <taxon>Malvales</taxon>
        <taxon>Dipterocarpaceae</taxon>
        <taxon>Rubroshorea</taxon>
    </lineage>
</organism>
<dbReference type="PANTHER" id="PTHR33785:SF5">
    <property type="entry name" value="SERINE_ARGININE REPETITIVE MATRIX PROTEIN"/>
    <property type="match status" value="1"/>
</dbReference>
<feature type="compositionally biased region" description="Polar residues" evidence="1">
    <location>
        <begin position="194"/>
        <end position="205"/>
    </location>
</feature>
<protein>
    <submittedName>
        <fullName evidence="2">Uncharacterized protein</fullName>
    </submittedName>
</protein>
<evidence type="ECO:0000313" key="2">
    <source>
        <dbReference type="EMBL" id="GKV02032.1"/>
    </source>
</evidence>
<gene>
    <name evidence="2" type="ORF">SLEP1_g14519</name>
</gene>
<dbReference type="Proteomes" id="UP001054252">
    <property type="component" value="Unassembled WGS sequence"/>
</dbReference>
<accession>A0AAV5IJB3</accession>
<feature type="region of interest" description="Disordered" evidence="1">
    <location>
        <begin position="194"/>
        <end position="226"/>
    </location>
</feature>
<comment type="caution">
    <text evidence="2">The sequence shown here is derived from an EMBL/GenBank/DDBJ whole genome shotgun (WGS) entry which is preliminary data.</text>
</comment>
<dbReference type="AlphaFoldDB" id="A0AAV5IJB3"/>
<feature type="compositionally biased region" description="Basic and acidic residues" evidence="1">
    <location>
        <begin position="126"/>
        <end position="145"/>
    </location>
</feature>
<feature type="compositionally biased region" description="Low complexity" evidence="1">
    <location>
        <begin position="55"/>
        <end position="68"/>
    </location>
</feature>
<keyword evidence="3" id="KW-1185">Reference proteome</keyword>
<proteinExistence type="predicted"/>
<sequence>MEVEENVCDHDACLESSAGRDGEKMEALGLLDENWFFGNFLKKGTRMSRCYSDPCSSSNFSPSSSAASTKEGKGLARVPSLPPYLGKEGKIQEKKSSNGKGKVSQLTRRLSVGNLPQAPKPACTENKVEIQEKGTDGKGKSRLNGDGKSSLLRTPSLPASLGREELIEENENDIRMSKLIWQAWANSSEIQTPKAVNQSTNTFSRSRPPRNIEAENAGANGVKETRPRSLNQRTLEKSQSNIDFHDLGGFKDLGIREVMKKDQARRPDLSKVWIVQSYAGAAHPQNTNRTAKTSTEDMKAQIKFWARAVATNVRQEC</sequence>
<feature type="region of interest" description="Disordered" evidence="1">
    <location>
        <begin position="55"/>
        <end position="155"/>
    </location>
</feature>